<accession>S7U6V4</accession>
<evidence type="ECO:0000313" key="1">
    <source>
        <dbReference type="EMBL" id="EPR44835.1"/>
    </source>
</evidence>
<sequence>MEKHDVTTFAPYPFRIGQKIHIQEGPRRGDWEVVGVTDHKLTLRCPISRREFTWSRFCYFVEEHKGVEWPQKD</sequence>
<protein>
    <submittedName>
        <fullName evidence="1">Uncharacterized protein</fullName>
    </submittedName>
</protein>
<proteinExistence type="predicted"/>
<dbReference type="eggNOG" id="ENOG5032Z4Y">
    <property type="taxonomic scope" value="Bacteria"/>
</dbReference>
<dbReference type="Proteomes" id="UP000014977">
    <property type="component" value="Unassembled WGS sequence"/>
</dbReference>
<keyword evidence="2" id="KW-1185">Reference proteome</keyword>
<evidence type="ECO:0000313" key="2">
    <source>
        <dbReference type="Proteomes" id="UP000014977"/>
    </source>
</evidence>
<organism evidence="1 2">
    <name type="scientific">Desulfococcus multivorans DSM 2059</name>
    <dbReference type="NCBI Taxonomy" id="1121405"/>
    <lineage>
        <taxon>Bacteria</taxon>
        <taxon>Pseudomonadati</taxon>
        <taxon>Thermodesulfobacteriota</taxon>
        <taxon>Desulfobacteria</taxon>
        <taxon>Desulfobacterales</taxon>
        <taxon>Desulfococcaceae</taxon>
        <taxon>Desulfococcus</taxon>
    </lineage>
</organism>
<gene>
    <name evidence="1" type="ORF">dsmv_3761</name>
</gene>
<dbReference type="AlphaFoldDB" id="S7U6V4"/>
<dbReference type="EMBL" id="ATHJ01000015">
    <property type="protein sequence ID" value="EPR44835.1"/>
    <property type="molecule type" value="Genomic_DNA"/>
</dbReference>
<reference evidence="1 2" key="1">
    <citation type="journal article" date="2013" name="Genome Announc.">
        <title>Draft genome sequences for three mercury-methylating, sulfate-reducing bacteria.</title>
        <authorList>
            <person name="Brown S.D."/>
            <person name="Hurt R.A.Jr."/>
            <person name="Gilmour C.C."/>
            <person name="Elias D.A."/>
        </authorList>
    </citation>
    <scope>NUCLEOTIDE SEQUENCE [LARGE SCALE GENOMIC DNA]</scope>
    <source>
        <strain evidence="1 2">DSM 2059</strain>
    </source>
</reference>
<dbReference type="OrthoDB" id="5432197at2"/>
<dbReference type="RefSeq" id="WP_020875368.1">
    <property type="nucleotide sequence ID" value="NZ_ATHJ01000015.1"/>
</dbReference>
<dbReference type="STRING" id="897.B2D07_10520"/>
<comment type="caution">
    <text evidence="1">The sequence shown here is derived from an EMBL/GenBank/DDBJ whole genome shotgun (WGS) entry which is preliminary data.</text>
</comment>
<name>S7U6V4_DESML</name>